<comment type="caution">
    <text evidence="9">The sequence shown here is derived from an EMBL/GenBank/DDBJ whole genome shotgun (WGS) entry which is preliminary data.</text>
</comment>
<keyword evidence="4" id="KW-1003">Cell membrane</keyword>
<feature type="transmembrane region" description="Helical" evidence="8">
    <location>
        <begin position="315"/>
        <end position="345"/>
    </location>
</feature>
<reference evidence="9" key="1">
    <citation type="submission" date="2022-05" db="EMBL/GenBank/DDBJ databases">
        <authorList>
            <person name="Pankratov T."/>
        </authorList>
    </citation>
    <scope>NUCLEOTIDE SEQUENCE</scope>
    <source>
        <strain evidence="9">BP6-180914</strain>
    </source>
</reference>
<evidence type="ECO:0000313" key="10">
    <source>
        <dbReference type="Proteomes" id="UP001165667"/>
    </source>
</evidence>
<proteinExistence type="inferred from homology"/>
<name>A0AA42CLV0_9HYPH</name>
<keyword evidence="10" id="KW-1185">Reference proteome</keyword>
<feature type="transmembrane region" description="Helical" evidence="8">
    <location>
        <begin position="161"/>
        <end position="180"/>
    </location>
</feature>
<gene>
    <name evidence="9" type="ORF">M8523_22715</name>
</gene>
<dbReference type="GO" id="GO:0055085">
    <property type="term" value="P:transmembrane transport"/>
    <property type="evidence" value="ECO:0007669"/>
    <property type="project" value="TreeGrafter"/>
</dbReference>
<dbReference type="EMBL" id="JAMOIM010000018">
    <property type="protein sequence ID" value="MCW6510831.1"/>
    <property type="molecule type" value="Genomic_DNA"/>
</dbReference>
<dbReference type="InterPro" id="IPR002549">
    <property type="entry name" value="AI-2E-like"/>
</dbReference>
<accession>A0AA42CLV0</accession>
<protein>
    <submittedName>
        <fullName evidence="9">AI-2E family transporter</fullName>
    </submittedName>
</protein>
<sequence>MILHRQFFIWVALFAIVAYCLYQLSGVLLPFVAGITLGYLLDPLADKLERLGLHRLGATFLILFLFLVGLVLLTLMLVPILAHQFMSLVDNLPALASKLQSLIASGSLYLQDHGGEVLKKLGLSDSLTTTDIQNSLGTLIAEGSAYLIGLLRSLWFGGQALFGVFSLLVVTPVVAFYILLDWRRMIAAVDGWVPLEHRADVRAIARDIDKALAGFVRGQFIVCVFLGLWYGVGLTLVGLNFGFLIGMTGGFLSFIPYVGSLAVLIFSMAVALVQGWPDWSLMTFTFGVVVSGQFLEGNVLSPNLVGASVGVHPVWIIFALLAFGTLFGFTGLLVAVPFAAAAGVVMRFTLRKYLVSPLYTGEPETPSSYPAPRSVKTIA</sequence>
<evidence type="ECO:0000256" key="3">
    <source>
        <dbReference type="ARBA" id="ARBA00022448"/>
    </source>
</evidence>
<dbReference type="AlphaFoldDB" id="A0AA42CLV0"/>
<keyword evidence="3" id="KW-0813">Transport</keyword>
<dbReference type="PANTHER" id="PTHR21716">
    <property type="entry name" value="TRANSMEMBRANE PROTEIN"/>
    <property type="match status" value="1"/>
</dbReference>
<keyword evidence="5 8" id="KW-0812">Transmembrane</keyword>
<dbReference type="PANTHER" id="PTHR21716:SF53">
    <property type="entry name" value="PERMEASE PERM-RELATED"/>
    <property type="match status" value="1"/>
</dbReference>
<evidence type="ECO:0000256" key="7">
    <source>
        <dbReference type="ARBA" id="ARBA00023136"/>
    </source>
</evidence>
<dbReference type="GO" id="GO:0005886">
    <property type="term" value="C:plasma membrane"/>
    <property type="evidence" value="ECO:0007669"/>
    <property type="project" value="UniProtKB-SubCell"/>
</dbReference>
<organism evidence="9 10">
    <name type="scientific">Lichenifustis flavocetrariae</name>
    <dbReference type="NCBI Taxonomy" id="2949735"/>
    <lineage>
        <taxon>Bacteria</taxon>
        <taxon>Pseudomonadati</taxon>
        <taxon>Pseudomonadota</taxon>
        <taxon>Alphaproteobacteria</taxon>
        <taxon>Hyphomicrobiales</taxon>
        <taxon>Lichenihabitantaceae</taxon>
        <taxon>Lichenifustis</taxon>
    </lineage>
</organism>
<keyword evidence="6 8" id="KW-1133">Transmembrane helix</keyword>
<feature type="transmembrane region" description="Helical" evidence="8">
    <location>
        <begin position="251"/>
        <end position="272"/>
    </location>
</feature>
<dbReference type="Pfam" id="PF01594">
    <property type="entry name" value="AI-2E_transport"/>
    <property type="match status" value="1"/>
</dbReference>
<dbReference type="Proteomes" id="UP001165667">
    <property type="component" value="Unassembled WGS sequence"/>
</dbReference>
<feature type="transmembrane region" description="Helical" evidence="8">
    <location>
        <begin position="220"/>
        <end position="245"/>
    </location>
</feature>
<comment type="similarity">
    <text evidence="2">Belongs to the autoinducer-2 exporter (AI-2E) (TC 2.A.86) family.</text>
</comment>
<evidence type="ECO:0000256" key="5">
    <source>
        <dbReference type="ARBA" id="ARBA00022692"/>
    </source>
</evidence>
<evidence type="ECO:0000256" key="4">
    <source>
        <dbReference type="ARBA" id="ARBA00022475"/>
    </source>
</evidence>
<evidence type="ECO:0000256" key="1">
    <source>
        <dbReference type="ARBA" id="ARBA00004651"/>
    </source>
</evidence>
<feature type="transmembrane region" description="Helical" evidence="8">
    <location>
        <begin position="60"/>
        <end position="82"/>
    </location>
</feature>
<evidence type="ECO:0000256" key="6">
    <source>
        <dbReference type="ARBA" id="ARBA00022989"/>
    </source>
</evidence>
<evidence type="ECO:0000313" key="9">
    <source>
        <dbReference type="EMBL" id="MCW6510831.1"/>
    </source>
</evidence>
<comment type="subcellular location">
    <subcellularLocation>
        <location evidence="1">Cell membrane</location>
        <topology evidence="1">Multi-pass membrane protein</topology>
    </subcellularLocation>
</comment>
<evidence type="ECO:0000256" key="8">
    <source>
        <dbReference type="SAM" id="Phobius"/>
    </source>
</evidence>
<feature type="transmembrane region" description="Helical" evidence="8">
    <location>
        <begin position="7"/>
        <end position="40"/>
    </location>
</feature>
<evidence type="ECO:0000256" key="2">
    <source>
        <dbReference type="ARBA" id="ARBA00009773"/>
    </source>
</evidence>
<keyword evidence="7 8" id="KW-0472">Membrane</keyword>